<dbReference type="Pfam" id="PF13692">
    <property type="entry name" value="Glyco_trans_1_4"/>
    <property type="match status" value="1"/>
</dbReference>
<reference evidence="1" key="1">
    <citation type="journal article" date="2014" name="Int. J. Syst. Evol. Microbiol.">
        <title>Complete genome sequence of Corynebacterium casei LMG S-19264T (=DSM 44701T), isolated from a smear-ripened cheese.</title>
        <authorList>
            <consortium name="US DOE Joint Genome Institute (JGI-PGF)"/>
            <person name="Walter F."/>
            <person name="Albersmeier A."/>
            <person name="Kalinowski J."/>
            <person name="Ruckert C."/>
        </authorList>
    </citation>
    <scope>NUCLEOTIDE SEQUENCE</scope>
    <source>
        <strain evidence="1">VKM Ac-1940</strain>
    </source>
</reference>
<accession>A0A9W6HJX3</accession>
<dbReference type="EMBL" id="BSER01000001">
    <property type="protein sequence ID" value="GLJ94328.1"/>
    <property type="molecule type" value="Genomic_DNA"/>
</dbReference>
<dbReference type="Proteomes" id="UP001142291">
    <property type="component" value="Unassembled WGS sequence"/>
</dbReference>
<protein>
    <recommendedName>
        <fullName evidence="3">Glycosyltransferase</fullName>
    </recommendedName>
</protein>
<comment type="caution">
    <text evidence="1">The sequence shown here is derived from an EMBL/GenBank/DDBJ whole genome shotgun (WGS) entry which is preliminary data.</text>
</comment>
<evidence type="ECO:0008006" key="3">
    <source>
        <dbReference type="Google" id="ProtNLM"/>
    </source>
</evidence>
<dbReference type="Gene3D" id="3.40.50.2000">
    <property type="entry name" value="Glycogen Phosphorylase B"/>
    <property type="match status" value="1"/>
</dbReference>
<proteinExistence type="predicted"/>
<evidence type="ECO:0000313" key="2">
    <source>
        <dbReference type="Proteomes" id="UP001142291"/>
    </source>
</evidence>
<evidence type="ECO:0000313" key="1">
    <source>
        <dbReference type="EMBL" id="GLJ94328.1"/>
    </source>
</evidence>
<dbReference type="AlphaFoldDB" id="A0A9W6HJX3"/>
<name>A0A9W6HJX3_9MICO</name>
<sequence>MKSLTVASAVFPVPVDRGDALRVAALLDALSVEPRFAKWSKTLVVSRRPDTTADDVAALRRRYPGFNIVCTSASLLLGHGRPARAVRWLVSVLARTPNGILEKAPARFVRARRDRGPADLLWVLGEGGARRLAAAEADLVVWDKANVLGASMTSMWANRAIRTALGVVAARAFERRVLRHVDKVVVTSIDEDIRLRSIYGRSADAIVASGVQLGVISRSAHRNGIGWMSSFNYGPNVDGLRAFLQLAWPALADEGHHLWVAGAGEPPADLKAIMERDPAITFSGFVADLDTWMSEREAAVVPIWAGAGVKLKTLTWLASETPVISTDAGIEGIAVRDGESFLIASTPVSFAARIRDFYGMTVNDRENLGRCGRELVEREFGAETLSVDYVKKVASWAGA</sequence>
<gene>
    <name evidence="1" type="ORF">GCM10017591_03890</name>
</gene>
<dbReference type="SUPFAM" id="SSF53756">
    <property type="entry name" value="UDP-Glycosyltransferase/glycogen phosphorylase"/>
    <property type="match status" value="1"/>
</dbReference>
<reference evidence="1" key="2">
    <citation type="submission" date="2023-01" db="EMBL/GenBank/DDBJ databases">
        <authorList>
            <person name="Sun Q."/>
            <person name="Evtushenko L."/>
        </authorList>
    </citation>
    <scope>NUCLEOTIDE SEQUENCE</scope>
    <source>
        <strain evidence="1">VKM Ac-1940</strain>
    </source>
</reference>
<keyword evidence="2" id="KW-1185">Reference proteome</keyword>
<organism evidence="1 2">
    <name type="scientific">Microbacterium dextranolyticum</name>
    <dbReference type="NCBI Taxonomy" id="36806"/>
    <lineage>
        <taxon>Bacteria</taxon>
        <taxon>Bacillati</taxon>
        <taxon>Actinomycetota</taxon>
        <taxon>Actinomycetes</taxon>
        <taxon>Micrococcales</taxon>
        <taxon>Microbacteriaceae</taxon>
        <taxon>Microbacterium</taxon>
    </lineage>
</organism>